<evidence type="ECO:0000313" key="1">
    <source>
        <dbReference type="EMBL" id="KAK6622504.1"/>
    </source>
</evidence>
<protein>
    <submittedName>
        <fullName evidence="1">Uncharacterized protein</fullName>
    </submittedName>
</protein>
<keyword evidence="2" id="KW-1185">Reference proteome</keyword>
<evidence type="ECO:0000313" key="2">
    <source>
        <dbReference type="Proteomes" id="UP001359485"/>
    </source>
</evidence>
<proteinExistence type="predicted"/>
<gene>
    <name evidence="1" type="ORF">RUM44_002316</name>
</gene>
<accession>A0ABR1AMV7</accession>
<sequence>MYSGEYRRNSDIKRSYRCTTGQISQQHKTATGHYTESFTNKLFEWNPLNSVKMMTLPARLEEDALSEEEMAWHAKRQKQVREMEELASEQRGPRVVGKPDACQTTTVELLRTNDDRVLAFSSPGGTSTVLVLRTLRRKRHSSRRAGARTEDGVSSRRFPLEESQTAFALLQMETEELLGYKARYEELVSKIG</sequence>
<name>A0ABR1AMV7_POLSC</name>
<organism evidence="1 2">
    <name type="scientific">Polyplax serrata</name>
    <name type="common">Common mouse louse</name>
    <dbReference type="NCBI Taxonomy" id="468196"/>
    <lineage>
        <taxon>Eukaryota</taxon>
        <taxon>Metazoa</taxon>
        <taxon>Ecdysozoa</taxon>
        <taxon>Arthropoda</taxon>
        <taxon>Hexapoda</taxon>
        <taxon>Insecta</taxon>
        <taxon>Pterygota</taxon>
        <taxon>Neoptera</taxon>
        <taxon>Paraneoptera</taxon>
        <taxon>Psocodea</taxon>
        <taxon>Troctomorpha</taxon>
        <taxon>Phthiraptera</taxon>
        <taxon>Anoplura</taxon>
        <taxon>Polyplacidae</taxon>
        <taxon>Polyplax</taxon>
    </lineage>
</organism>
<reference evidence="1 2" key="1">
    <citation type="submission" date="2023-09" db="EMBL/GenBank/DDBJ databases">
        <title>Genomes of two closely related lineages of the louse Polyplax serrata with different host specificities.</title>
        <authorList>
            <person name="Martinu J."/>
            <person name="Tarabai H."/>
            <person name="Stefka J."/>
            <person name="Hypsa V."/>
        </authorList>
    </citation>
    <scope>NUCLEOTIDE SEQUENCE [LARGE SCALE GENOMIC DNA]</scope>
    <source>
        <strain evidence="1">98ZLc_SE</strain>
    </source>
</reference>
<dbReference type="Proteomes" id="UP001359485">
    <property type="component" value="Unassembled WGS sequence"/>
</dbReference>
<dbReference type="EMBL" id="JAWJWF010000047">
    <property type="protein sequence ID" value="KAK6622504.1"/>
    <property type="molecule type" value="Genomic_DNA"/>
</dbReference>
<comment type="caution">
    <text evidence="1">The sequence shown here is derived from an EMBL/GenBank/DDBJ whole genome shotgun (WGS) entry which is preliminary data.</text>
</comment>